<feature type="transmembrane region" description="Helical" evidence="6">
    <location>
        <begin position="483"/>
        <end position="502"/>
    </location>
</feature>
<gene>
    <name evidence="9" type="ORF">C1T31_03615</name>
</gene>
<evidence type="ECO:0000256" key="3">
    <source>
        <dbReference type="ARBA" id="ARBA00022692"/>
    </source>
</evidence>
<dbReference type="RefSeq" id="WP_103051080.1">
    <property type="nucleotide sequence ID" value="NZ_POWF01000001.1"/>
</dbReference>
<feature type="transmembrane region" description="Helical" evidence="6">
    <location>
        <begin position="451"/>
        <end position="471"/>
    </location>
</feature>
<feature type="domain" description="DUF4131" evidence="8">
    <location>
        <begin position="35"/>
        <end position="190"/>
    </location>
</feature>
<feature type="transmembrane region" description="Helical" evidence="6">
    <location>
        <begin position="255"/>
        <end position="276"/>
    </location>
</feature>
<feature type="transmembrane region" description="Helical" evidence="6">
    <location>
        <begin position="360"/>
        <end position="379"/>
    </location>
</feature>
<organism evidence="9 10">
    <name type="scientific">Hanstruepera neustonica</name>
    <dbReference type="NCBI Taxonomy" id="1445657"/>
    <lineage>
        <taxon>Bacteria</taxon>
        <taxon>Pseudomonadati</taxon>
        <taxon>Bacteroidota</taxon>
        <taxon>Flavobacteriia</taxon>
        <taxon>Flavobacteriales</taxon>
        <taxon>Flavobacteriaceae</taxon>
        <taxon>Hanstruepera</taxon>
    </lineage>
</organism>
<feature type="transmembrane region" description="Helical" evidence="6">
    <location>
        <begin position="417"/>
        <end position="444"/>
    </location>
</feature>
<evidence type="ECO:0000256" key="2">
    <source>
        <dbReference type="ARBA" id="ARBA00022475"/>
    </source>
</evidence>
<evidence type="ECO:0000313" key="10">
    <source>
        <dbReference type="Proteomes" id="UP000236641"/>
    </source>
</evidence>
<dbReference type="PANTHER" id="PTHR30619:SF1">
    <property type="entry name" value="RECOMBINATION PROTEIN 2"/>
    <property type="match status" value="1"/>
</dbReference>
<keyword evidence="3 6" id="KW-0812">Transmembrane</keyword>
<dbReference type="OrthoDB" id="9761531at2"/>
<evidence type="ECO:0000256" key="4">
    <source>
        <dbReference type="ARBA" id="ARBA00022989"/>
    </source>
</evidence>
<dbReference type="InterPro" id="IPR025405">
    <property type="entry name" value="DUF4131"/>
</dbReference>
<evidence type="ECO:0000256" key="1">
    <source>
        <dbReference type="ARBA" id="ARBA00004651"/>
    </source>
</evidence>
<evidence type="ECO:0000256" key="6">
    <source>
        <dbReference type="SAM" id="Phobius"/>
    </source>
</evidence>
<comment type="caution">
    <text evidence="9">The sequence shown here is derived from an EMBL/GenBank/DDBJ whole genome shotgun (WGS) entry which is preliminary data.</text>
</comment>
<dbReference type="AlphaFoldDB" id="A0A2K1E4P1"/>
<comment type="subcellular location">
    <subcellularLocation>
        <location evidence="1">Cell membrane</location>
        <topology evidence="1">Multi-pass membrane protein</topology>
    </subcellularLocation>
</comment>
<reference evidence="9 10" key="1">
    <citation type="submission" date="2018-01" db="EMBL/GenBank/DDBJ databases">
        <title>The draft genome of Hanstruepera neustonica JCM19743.</title>
        <authorList>
            <person name="He R.-H."/>
            <person name="Du Z.-J."/>
        </authorList>
    </citation>
    <scope>NUCLEOTIDE SEQUENCE [LARGE SCALE GENOMIC DNA]</scope>
    <source>
        <strain evidence="9 10">JCM19743</strain>
    </source>
</reference>
<feature type="domain" description="ComEC/Rec2-related protein" evidence="7">
    <location>
        <begin position="235"/>
        <end position="500"/>
    </location>
</feature>
<evidence type="ECO:0000259" key="8">
    <source>
        <dbReference type="Pfam" id="PF13567"/>
    </source>
</evidence>
<dbReference type="EMBL" id="POWF01000001">
    <property type="protein sequence ID" value="PNQ75233.1"/>
    <property type="molecule type" value="Genomic_DNA"/>
</dbReference>
<protein>
    <submittedName>
        <fullName evidence="9">Competence protein</fullName>
    </submittedName>
</protein>
<dbReference type="GO" id="GO:0005886">
    <property type="term" value="C:plasma membrane"/>
    <property type="evidence" value="ECO:0007669"/>
    <property type="project" value="UniProtKB-SubCell"/>
</dbReference>
<feature type="transmembrane region" description="Helical" evidence="6">
    <location>
        <begin position="33"/>
        <end position="50"/>
    </location>
</feature>
<feature type="transmembrane region" description="Helical" evidence="6">
    <location>
        <begin position="335"/>
        <end position="354"/>
    </location>
</feature>
<name>A0A2K1E4P1_9FLAO</name>
<dbReference type="PANTHER" id="PTHR30619">
    <property type="entry name" value="DNA INTERNALIZATION/COMPETENCE PROTEIN COMEC/REC2"/>
    <property type="match status" value="1"/>
</dbReference>
<keyword evidence="10" id="KW-1185">Reference proteome</keyword>
<dbReference type="InterPro" id="IPR004477">
    <property type="entry name" value="ComEC_N"/>
</dbReference>
<dbReference type="Proteomes" id="UP000236641">
    <property type="component" value="Unassembled WGS sequence"/>
</dbReference>
<feature type="transmembrane region" description="Helical" evidence="6">
    <location>
        <begin position="7"/>
        <end position="27"/>
    </location>
</feature>
<proteinExistence type="predicted"/>
<dbReference type="Pfam" id="PF03772">
    <property type="entry name" value="Competence"/>
    <property type="match status" value="1"/>
</dbReference>
<accession>A0A2K1E4P1</accession>
<evidence type="ECO:0000259" key="7">
    <source>
        <dbReference type="Pfam" id="PF03772"/>
    </source>
</evidence>
<feature type="transmembrane region" description="Helical" evidence="6">
    <location>
        <begin position="57"/>
        <end position="78"/>
    </location>
</feature>
<dbReference type="NCBIfam" id="TIGR00360">
    <property type="entry name" value="ComEC_N-term"/>
    <property type="match status" value="1"/>
</dbReference>
<evidence type="ECO:0000256" key="5">
    <source>
        <dbReference type="ARBA" id="ARBA00023136"/>
    </source>
</evidence>
<feature type="transmembrane region" description="Helical" evidence="6">
    <location>
        <begin position="391"/>
        <end position="411"/>
    </location>
</feature>
<evidence type="ECO:0000313" key="9">
    <source>
        <dbReference type="EMBL" id="PNQ75233.1"/>
    </source>
</evidence>
<keyword evidence="4 6" id="KW-1133">Transmembrane helix</keyword>
<sequence>MKLLDFPIVKLTLCLIVGIIIGSKTSFTFSETMVTSCVLLLATLVNYIISKNKFKKTVWFGLFALLTTISIGILIVNFHNQQNQKKHYNHFYDYENPNDSQIILSIREQLKPTTYHDRYIANIIQIDSGLVHGKVQLNISKDLTNSKLPVDHQILISSKLQALKPPLNPFQFNYKAYLENKNIHAQINSDHNSLTVLKTTNPSVLGFANTIRQSIITKLENYNFRPEELAVIKALLLGYRQDISKNLYEDYANAGAIHILAISGLHIGIILIMLNYLFGFLRRFKYGLAFKTTFILILLWSFALIAGLSPSILRATTMFSVFAFGMNLKRPHNTMNTLAISAFLLLLINPFFLFEVGFQLSYLAVIGIVIIYPMLKPLLRFNYKVPNKIWELLAVSFAAQIGILPLSLFYFHQFPSLFFISNVLIIPILGFILGFGFFIILLAVLNTPQNILFDIYGFIIHAMNSLFKWVAHQEAFLFKDIPMNWFLAIGLYVMILTIINYFKSKHYKNLSAVLISILIFQILLTYNKWQVESHDEMVVFHKSRFSLVGIKNGNHLNICHNLDSTILKNNPIIANYEVGNFIQKTEYDTLKNVYQFKNKKLLIIDSLGIYQNLRFNPDYILLRNSPKINLTRLIDSLNPICIIADGSNYKSYINRWEQTCKKRKLPFHYTGEKGAYIVK</sequence>
<keyword evidence="2" id="KW-1003">Cell membrane</keyword>
<dbReference type="Pfam" id="PF13567">
    <property type="entry name" value="DUF4131"/>
    <property type="match status" value="1"/>
</dbReference>
<feature type="transmembrane region" description="Helical" evidence="6">
    <location>
        <begin position="509"/>
        <end position="526"/>
    </location>
</feature>
<feature type="transmembrane region" description="Helical" evidence="6">
    <location>
        <begin position="288"/>
        <end position="306"/>
    </location>
</feature>
<dbReference type="InterPro" id="IPR052159">
    <property type="entry name" value="Competence_DNA_uptake"/>
</dbReference>
<keyword evidence="5 6" id="KW-0472">Membrane</keyword>